<keyword evidence="9 10" id="KW-0234">DNA repair</keyword>
<dbReference type="Gene3D" id="3.40.470.10">
    <property type="entry name" value="Uracil-DNA glycosylase-like domain"/>
    <property type="match status" value="1"/>
</dbReference>
<evidence type="ECO:0000256" key="1">
    <source>
        <dbReference type="ARBA" id="ARBA00001400"/>
    </source>
</evidence>
<evidence type="ECO:0000256" key="10">
    <source>
        <dbReference type="HAMAP-Rule" id="MF_00148"/>
    </source>
</evidence>
<dbReference type="PANTHER" id="PTHR11264:SF0">
    <property type="entry name" value="URACIL-DNA GLYCOSYLASE"/>
    <property type="match status" value="1"/>
</dbReference>
<dbReference type="InterPro" id="IPR036895">
    <property type="entry name" value="Uracil-DNA_glycosylase-like_sf"/>
</dbReference>
<evidence type="ECO:0000256" key="12">
    <source>
        <dbReference type="RuleBase" id="RU003780"/>
    </source>
</evidence>
<dbReference type="Pfam" id="PF03167">
    <property type="entry name" value="UDG"/>
    <property type="match status" value="1"/>
</dbReference>
<dbReference type="PANTHER" id="PTHR11264">
    <property type="entry name" value="URACIL-DNA GLYCOSYLASE"/>
    <property type="match status" value="1"/>
</dbReference>
<evidence type="ECO:0000256" key="7">
    <source>
        <dbReference type="ARBA" id="ARBA00022763"/>
    </source>
</evidence>
<reference evidence="14" key="2">
    <citation type="journal article" date="2021" name="PeerJ">
        <title>Extensive microbial diversity within the chicken gut microbiome revealed by metagenomics and culture.</title>
        <authorList>
            <person name="Gilroy R."/>
            <person name="Ravi A."/>
            <person name="Getino M."/>
            <person name="Pursley I."/>
            <person name="Horton D.L."/>
            <person name="Alikhan N.F."/>
            <person name="Baker D."/>
            <person name="Gharbi K."/>
            <person name="Hall N."/>
            <person name="Watson M."/>
            <person name="Adriaenssens E.M."/>
            <person name="Foster-Nyarko E."/>
            <person name="Jarju S."/>
            <person name="Secka A."/>
            <person name="Antonio M."/>
            <person name="Oren A."/>
            <person name="Chaudhuri R.R."/>
            <person name="La Ragione R."/>
            <person name="Hildebrand F."/>
            <person name="Pallen M.J."/>
        </authorList>
    </citation>
    <scope>NUCLEOTIDE SEQUENCE</scope>
    <source>
        <strain evidence="14">B3-1481</strain>
    </source>
</reference>
<evidence type="ECO:0000256" key="2">
    <source>
        <dbReference type="ARBA" id="ARBA00002631"/>
    </source>
</evidence>
<comment type="subcellular location">
    <subcellularLocation>
        <location evidence="10">Cytoplasm</location>
    </subcellularLocation>
</comment>
<dbReference type="NCBIfam" id="NF003588">
    <property type="entry name" value="PRK05254.1-1"/>
    <property type="match status" value="1"/>
</dbReference>
<dbReference type="SUPFAM" id="SSF52141">
    <property type="entry name" value="Uracil-DNA glycosylase-like"/>
    <property type="match status" value="1"/>
</dbReference>
<evidence type="ECO:0000256" key="11">
    <source>
        <dbReference type="PROSITE-ProRule" id="PRU10072"/>
    </source>
</evidence>
<dbReference type="InterPro" id="IPR018085">
    <property type="entry name" value="Ura-DNA_Glyclase_AS"/>
</dbReference>
<comment type="similarity">
    <text evidence="3 10 12">Belongs to the uracil-DNA glycosylase (UDG) superfamily. UNG family.</text>
</comment>
<comment type="caution">
    <text evidence="14">The sequence shown here is derived from an EMBL/GenBank/DDBJ whole genome shotgun (WGS) entry which is preliminary data.</text>
</comment>
<keyword evidence="7 10" id="KW-0227">DNA damage</keyword>
<name>A0A9D9IX32_9BACT</name>
<evidence type="ECO:0000256" key="4">
    <source>
        <dbReference type="ARBA" id="ARBA00012030"/>
    </source>
</evidence>
<dbReference type="GO" id="GO:0004844">
    <property type="term" value="F:uracil DNA N-glycosylase activity"/>
    <property type="evidence" value="ECO:0007669"/>
    <property type="project" value="UniProtKB-UniRule"/>
</dbReference>
<keyword evidence="8 10" id="KW-0378">Hydrolase</keyword>
<proteinExistence type="inferred from homology"/>
<dbReference type="Proteomes" id="UP000823769">
    <property type="component" value="Unassembled WGS sequence"/>
</dbReference>
<dbReference type="SMART" id="SM00987">
    <property type="entry name" value="UreE_C"/>
    <property type="match status" value="1"/>
</dbReference>
<reference evidence="14" key="1">
    <citation type="submission" date="2020-10" db="EMBL/GenBank/DDBJ databases">
        <authorList>
            <person name="Gilroy R."/>
        </authorList>
    </citation>
    <scope>NUCLEOTIDE SEQUENCE</scope>
    <source>
        <strain evidence="14">B3-1481</strain>
    </source>
</reference>
<dbReference type="GO" id="GO:0097510">
    <property type="term" value="P:base-excision repair, AP site formation via deaminated base removal"/>
    <property type="evidence" value="ECO:0007669"/>
    <property type="project" value="TreeGrafter"/>
</dbReference>
<keyword evidence="6 10" id="KW-0963">Cytoplasm</keyword>
<feature type="active site" description="Proton acceptor" evidence="10 11">
    <location>
        <position position="66"/>
    </location>
</feature>
<organism evidence="14 15">
    <name type="scientific">Candidatus Cryptobacteroides avistercoris</name>
    <dbReference type="NCBI Taxonomy" id="2840758"/>
    <lineage>
        <taxon>Bacteria</taxon>
        <taxon>Pseudomonadati</taxon>
        <taxon>Bacteroidota</taxon>
        <taxon>Bacteroidia</taxon>
        <taxon>Bacteroidales</taxon>
        <taxon>Candidatus Cryptobacteroides</taxon>
    </lineage>
</organism>
<protein>
    <recommendedName>
        <fullName evidence="5 10">Uracil-DNA glycosylase</fullName>
        <shortName evidence="10">UDG</shortName>
        <ecNumber evidence="4 10">3.2.2.27</ecNumber>
    </recommendedName>
</protein>
<feature type="domain" description="Uracil-DNA glycosylase-like" evidence="13">
    <location>
        <begin position="51"/>
        <end position="210"/>
    </location>
</feature>
<dbReference type="HAMAP" id="MF_00148">
    <property type="entry name" value="UDG"/>
    <property type="match status" value="1"/>
</dbReference>
<dbReference type="PROSITE" id="PS00130">
    <property type="entry name" value="U_DNA_GLYCOSYLASE"/>
    <property type="match status" value="1"/>
</dbReference>
<dbReference type="EMBL" id="JADILW010000039">
    <property type="protein sequence ID" value="MBO8479985.1"/>
    <property type="molecule type" value="Genomic_DNA"/>
</dbReference>
<dbReference type="NCBIfam" id="NF003591">
    <property type="entry name" value="PRK05254.1-4"/>
    <property type="match status" value="1"/>
</dbReference>
<dbReference type="NCBIfam" id="NF003589">
    <property type="entry name" value="PRK05254.1-2"/>
    <property type="match status" value="1"/>
</dbReference>
<evidence type="ECO:0000256" key="8">
    <source>
        <dbReference type="ARBA" id="ARBA00022801"/>
    </source>
</evidence>
<sequence>MSVRIEQSWKDALQDEFDKPYFHDLSARLHAEKAAGRVIYPPGSQIFRAFDLCPLDKVKVVILGQDPYHRPGQAMGLSFSVPEGVTAPPSLKNIFKEIEDDLGVRMSGHTDLSRWEEQGVLLLNAVLTVRAGEPTSHGAIGWQIFTDAVIRTISNRCDGVVFMLWGNYARSKAPLIDTGRHHILEAAHPSPLARGAFFGCRHFSKANAILTAEGKTPIDWRL</sequence>
<accession>A0A9D9IX32</accession>
<evidence type="ECO:0000256" key="9">
    <source>
        <dbReference type="ARBA" id="ARBA00023204"/>
    </source>
</evidence>
<gene>
    <name evidence="10 14" type="primary">ung</name>
    <name evidence="14" type="ORF">IAB76_02590</name>
</gene>
<dbReference type="AlphaFoldDB" id="A0A9D9IX32"/>
<dbReference type="NCBIfam" id="TIGR00628">
    <property type="entry name" value="ung"/>
    <property type="match status" value="1"/>
</dbReference>
<dbReference type="GO" id="GO:0005737">
    <property type="term" value="C:cytoplasm"/>
    <property type="evidence" value="ECO:0007669"/>
    <property type="project" value="UniProtKB-SubCell"/>
</dbReference>
<dbReference type="CDD" id="cd10027">
    <property type="entry name" value="UDG-F1-like"/>
    <property type="match status" value="1"/>
</dbReference>
<comment type="catalytic activity">
    <reaction evidence="1 10 12">
        <text>Hydrolyzes single-stranded DNA or mismatched double-stranded DNA and polynucleotides, releasing free uracil.</text>
        <dbReference type="EC" id="3.2.2.27"/>
    </reaction>
</comment>
<dbReference type="NCBIfam" id="NF003592">
    <property type="entry name" value="PRK05254.1-5"/>
    <property type="match status" value="1"/>
</dbReference>
<keyword evidence="14" id="KW-0326">Glycosidase</keyword>
<dbReference type="FunFam" id="3.40.470.10:FF:000001">
    <property type="entry name" value="Uracil-DNA glycosylase"/>
    <property type="match status" value="1"/>
</dbReference>
<evidence type="ECO:0000256" key="3">
    <source>
        <dbReference type="ARBA" id="ARBA00008184"/>
    </source>
</evidence>
<dbReference type="EC" id="3.2.2.27" evidence="4 10"/>
<dbReference type="SMART" id="SM00986">
    <property type="entry name" value="UDG"/>
    <property type="match status" value="1"/>
</dbReference>
<evidence type="ECO:0000313" key="15">
    <source>
        <dbReference type="Proteomes" id="UP000823769"/>
    </source>
</evidence>
<evidence type="ECO:0000256" key="6">
    <source>
        <dbReference type="ARBA" id="ARBA00022490"/>
    </source>
</evidence>
<evidence type="ECO:0000259" key="13">
    <source>
        <dbReference type="SMART" id="SM00986"/>
    </source>
</evidence>
<evidence type="ECO:0000313" key="14">
    <source>
        <dbReference type="EMBL" id="MBO8479985.1"/>
    </source>
</evidence>
<comment type="function">
    <text evidence="2 10 12">Excises uracil residues from the DNA which can arise as a result of misincorporation of dUMP residues by DNA polymerase or due to deamination of cytosine.</text>
</comment>
<dbReference type="InterPro" id="IPR002043">
    <property type="entry name" value="UDG_fam1"/>
</dbReference>
<dbReference type="InterPro" id="IPR005122">
    <property type="entry name" value="Uracil-DNA_glycosylase-like"/>
</dbReference>
<evidence type="ECO:0000256" key="5">
    <source>
        <dbReference type="ARBA" id="ARBA00018429"/>
    </source>
</evidence>